<dbReference type="SUPFAM" id="SSF56349">
    <property type="entry name" value="DNA breaking-rejoining enzymes"/>
    <property type="match status" value="1"/>
</dbReference>
<dbReference type="Gene3D" id="1.10.443.10">
    <property type="entry name" value="Intergrase catalytic core"/>
    <property type="match status" value="1"/>
</dbReference>
<proteinExistence type="inferred from homology"/>
<dbReference type="InterPro" id="IPR013762">
    <property type="entry name" value="Integrase-like_cat_sf"/>
</dbReference>
<protein>
    <recommendedName>
        <fullName evidence="9">Integrase</fullName>
    </recommendedName>
</protein>
<dbReference type="GO" id="GO:0003677">
    <property type="term" value="F:DNA binding"/>
    <property type="evidence" value="ECO:0007669"/>
    <property type="project" value="UniProtKB-UniRule"/>
</dbReference>
<dbReference type="PANTHER" id="PTHR30349:SF41">
    <property type="entry name" value="INTEGRASE_RECOMBINASE PROTEIN MJ0367-RELATED"/>
    <property type="match status" value="1"/>
</dbReference>
<dbReference type="EMBL" id="NUYN01000026">
    <property type="protein sequence ID" value="PFN23377.1"/>
    <property type="molecule type" value="Genomic_DNA"/>
</dbReference>
<dbReference type="InterPro" id="IPR002104">
    <property type="entry name" value="Integrase_catalytic"/>
</dbReference>
<name>A0A2B1KFH2_BACCE</name>
<reference evidence="7 8" key="1">
    <citation type="submission" date="2017-09" db="EMBL/GenBank/DDBJ databases">
        <title>Large-scale bioinformatics analysis of Bacillus genomes uncovers conserved roles of natural products in bacterial physiology.</title>
        <authorList>
            <consortium name="Agbiome Team Llc"/>
            <person name="Bleich R.M."/>
            <person name="Grubbs K.J."/>
            <person name="Santa Maria K.C."/>
            <person name="Allen S.E."/>
            <person name="Farag S."/>
            <person name="Shank E.A."/>
            <person name="Bowers A."/>
        </authorList>
    </citation>
    <scope>NUCLEOTIDE SEQUENCE [LARGE SCALE GENOMIC DNA]</scope>
    <source>
        <strain evidence="7 8">AFS076905</strain>
    </source>
</reference>
<feature type="domain" description="Tyr recombinase" evidence="5">
    <location>
        <begin position="146"/>
        <end position="328"/>
    </location>
</feature>
<dbReference type="PANTHER" id="PTHR30349">
    <property type="entry name" value="PHAGE INTEGRASE-RELATED"/>
    <property type="match status" value="1"/>
</dbReference>
<evidence type="ECO:0000256" key="2">
    <source>
        <dbReference type="ARBA" id="ARBA00023125"/>
    </source>
</evidence>
<dbReference type="InterPro" id="IPR025269">
    <property type="entry name" value="SAM-like_dom"/>
</dbReference>
<dbReference type="PROSITE" id="PS51898">
    <property type="entry name" value="TYR_RECOMBINASE"/>
    <property type="match status" value="1"/>
</dbReference>
<dbReference type="AlphaFoldDB" id="A0A2B1KFH2"/>
<gene>
    <name evidence="7" type="ORF">COJ50_17245</name>
</gene>
<dbReference type="Gene3D" id="1.10.150.130">
    <property type="match status" value="1"/>
</dbReference>
<dbReference type="InterPro" id="IPR011010">
    <property type="entry name" value="DNA_brk_join_enz"/>
</dbReference>
<keyword evidence="3" id="KW-0233">DNA recombination</keyword>
<sequence>MSSNRLKGKRIKQTRATRRTLDDLHVLFTTFTHVKEAEGRAPGTLRQYRENFHYFIEYLNEKDIAHNLAALDTDIIRNYVLYMRNEKVKFEGHRFKKEKHMTIGLSESTINTRLKTLRAFSRYLYEERILDENPLLKVKNLNEPLEEIETLSLVEVKQLLNAPDKRKFSDFRDFVLMNVLLDGMLRISEALTLTINDIDFENNVIHVRGRNAKSRKYRIVPIQKQTSKLVIELITENKIDFDSEYIFLTNYGEPIDKDHFNKRLKSFARRAGIKKNVHPHLFRHTSATAALESGMDLRHLQLILGHSDLRMVMRYTHLSKQSLVDQQNQHSIIKQVVAPLNRDRKTNRNHF</sequence>
<dbReference type="Pfam" id="PF13102">
    <property type="entry name" value="Phage_int_SAM_5"/>
    <property type="match status" value="1"/>
</dbReference>
<dbReference type="InterPro" id="IPR050090">
    <property type="entry name" value="Tyrosine_recombinase_XerCD"/>
</dbReference>
<comment type="caution">
    <text evidence="7">The sequence shown here is derived from an EMBL/GenBank/DDBJ whole genome shotgun (WGS) entry which is preliminary data.</text>
</comment>
<organism evidence="7 8">
    <name type="scientific">Bacillus cereus</name>
    <dbReference type="NCBI Taxonomy" id="1396"/>
    <lineage>
        <taxon>Bacteria</taxon>
        <taxon>Bacillati</taxon>
        <taxon>Bacillota</taxon>
        <taxon>Bacilli</taxon>
        <taxon>Bacillales</taxon>
        <taxon>Bacillaceae</taxon>
        <taxon>Bacillus</taxon>
        <taxon>Bacillus cereus group</taxon>
    </lineage>
</organism>
<dbReference type="GO" id="GO:0015074">
    <property type="term" value="P:DNA integration"/>
    <property type="evidence" value="ECO:0007669"/>
    <property type="project" value="InterPro"/>
</dbReference>
<dbReference type="RefSeq" id="WP_098540837.1">
    <property type="nucleotide sequence ID" value="NZ_NUYN01000026.1"/>
</dbReference>
<keyword evidence="2 4" id="KW-0238">DNA-binding</keyword>
<dbReference type="PROSITE" id="PS51900">
    <property type="entry name" value="CB"/>
    <property type="match status" value="1"/>
</dbReference>
<dbReference type="Pfam" id="PF00589">
    <property type="entry name" value="Phage_integrase"/>
    <property type="match status" value="1"/>
</dbReference>
<evidence type="ECO:0000259" key="6">
    <source>
        <dbReference type="PROSITE" id="PS51900"/>
    </source>
</evidence>
<evidence type="ECO:0000313" key="8">
    <source>
        <dbReference type="Proteomes" id="UP000225182"/>
    </source>
</evidence>
<dbReference type="GO" id="GO:0006310">
    <property type="term" value="P:DNA recombination"/>
    <property type="evidence" value="ECO:0007669"/>
    <property type="project" value="UniProtKB-KW"/>
</dbReference>
<dbReference type="Proteomes" id="UP000225182">
    <property type="component" value="Unassembled WGS sequence"/>
</dbReference>
<feature type="domain" description="Core-binding (CB)" evidence="6">
    <location>
        <begin position="29"/>
        <end position="125"/>
    </location>
</feature>
<dbReference type="InterPro" id="IPR010998">
    <property type="entry name" value="Integrase_recombinase_N"/>
</dbReference>
<evidence type="ECO:0000313" key="7">
    <source>
        <dbReference type="EMBL" id="PFN23377.1"/>
    </source>
</evidence>
<evidence type="ECO:0000259" key="5">
    <source>
        <dbReference type="PROSITE" id="PS51898"/>
    </source>
</evidence>
<evidence type="ECO:0000256" key="4">
    <source>
        <dbReference type="PROSITE-ProRule" id="PRU01248"/>
    </source>
</evidence>
<dbReference type="InterPro" id="IPR044068">
    <property type="entry name" value="CB"/>
</dbReference>
<accession>A0A2B1KFH2</accession>
<evidence type="ECO:0000256" key="1">
    <source>
        <dbReference type="ARBA" id="ARBA00008857"/>
    </source>
</evidence>
<evidence type="ECO:0008006" key="9">
    <source>
        <dbReference type="Google" id="ProtNLM"/>
    </source>
</evidence>
<comment type="similarity">
    <text evidence="1">Belongs to the 'phage' integrase family.</text>
</comment>
<evidence type="ECO:0000256" key="3">
    <source>
        <dbReference type="ARBA" id="ARBA00023172"/>
    </source>
</evidence>